<dbReference type="EMBL" id="CP053985">
    <property type="protein sequence ID" value="QKH38288.1"/>
    <property type="molecule type" value="Genomic_DNA"/>
</dbReference>
<dbReference type="Proteomes" id="UP000500970">
    <property type="component" value="Chromosome"/>
</dbReference>
<dbReference type="RefSeq" id="WP_173147480.1">
    <property type="nucleotide sequence ID" value="NZ_CP053985.1"/>
</dbReference>
<name>A0A7D4E0C6_9BURK</name>
<dbReference type="KEGG" id="apes:FOC84_26465"/>
<dbReference type="AlphaFoldDB" id="A0A7D4E0C6"/>
<organism evidence="1 2">
    <name type="scientific">Achromobacter pestifer</name>
    <dbReference type="NCBI Taxonomy" id="1353889"/>
    <lineage>
        <taxon>Bacteria</taxon>
        <taxon>Pseudomonadati</taxon>
        <taxon>Pseudomonadota</taxon>
        <taxon>Betaproteobacteria</taxon>
        <taxon>Burkholderiales</taxon>
        <taxon>Alcaligenaceae</taxon>
        <taxon>Achromobacter</taxon>
    </lineage>
</organism>
<proteinExistence type="predicted"/>
<reference evidence="1 2" key="1">
    <citation type="submission" date="2020-05" db="EMBL/GenBank/DDBJ databases">
        <title>FDA dAtabase for Regulatory Grade micrObial Sequences (FDA-ARGOS): Supporting development and validation of Infectious Disease Dx tests.</title>
        <authorList>
            <person name="Sproer C."/>
            <person name="Gronow S."/>
            <person name="Severitt S."/>
            <person name="Schroder I."/>
            <person name="Tallon L."/>
            <person name="Sadzewicz L."/>
            <person name="Zhao X."/>
            <person name="Vavikolanu K."/>
            <person name="Mehta A."/>
            <person name="Aluvathingal J."/>
            <person name="Nadendla S."/>
            <person name="Myers T."/>
            <person name="Yan Y."/>
            <person name="Sichtig H."/>
        </authorList>
    </citation>
    <scope>NUCLEOTIDE SEQUENCE [LARGE SCALE GENOMIC DNA]</scope>
    <source>
        <strain evidence="1 2">FDAARGOS_790</strain>
    </source>
</reference>
<accession>A0A7D4E0C6</accession>
<evidence type="ECO:0000313" key="2">
    <source>
        <dbReference type="Proteomes" id="UP000500970"/>
    </source>
</evidence>
<gene>
    <name evidence="1" type="ORF">FOC84_26465</name>
</gene>
<evidence type="ECO:0000313" key="1">
    <source>
        <dbReference type="EMBL" id="QKH38288.1"/>
    </source>
</evidence>
<sequence>MADRTDKKKMPSLSSSVPWQSSLDLRIQHMVWKCTNEGFAKEVRFRLVLENPGAVDVDQWPRSMCVQSPVRAQSIVLFPQPIAILLRIAAMVNGAAFGV</sequence>
<protein>
    <submittedName>
        <fullName evidence="1">Uncharacterized protein</fullName>
    </submittedName>
</protein>
<keyword evidence="2" id="KW-1185">Reference proteome</keyword>